<reference evidence="3" key="1">
    <citation type="journal article" date="2019" name="Int. J. Syst. Evol. Microbiol.">
        <title>The Global Catalogue of Microorganisms (GCM) 10K type strain sequencing project: providing services to taxonomists for standard genome sequencing and annotation.</title>
        <authorList>
            <consortium name="The Broad Institute Genomics Platform"/>
            <consortium name="The Broad Institute Genome Sequencing Center for Infectious Disease"/>
            <person name="Wu L."/>
            <person name="Ma J."/>
        </authorList>
    </citation>
    <scope>NUCLEOTIDE SEQUENCE [LARGE SCALE GENOMIC DNA]</scope>
    <source>
        <strain evidence="3">KCTC 22671</strain>
    </source>
</reference>
<protein>
    <submittedName>
        <fullName evidence="2">Alpha/beta fold hydrolase</fullName>
    </submittedName>
</protein>
<evidence type="ECO:0000313" key="3">
    <source>
        <dbReference type="Proteomes" id="UP001597534"/>
    </source>
</evidence>
<dbReference type="PANTHER" id="PTHR43798">
    <property type="entry name" value="MONOACYLGLYCEROL LIPASE"/>
    <property type="match status" value="1"/>
</dbReference>
<dbReference type="PANTHER" id="PTHR43798:SF33">
    <property type="entry name" value="HYDROLASE, PUTATIVE (AFU_ORTHOLOGUE AFUA_2G14860)-RELATED"/>
    <property type="match status" value="1"/>
</dbReference>
<sequence>MTKITVNTITLDYLDIGEGEVLVLLHGLGSTKKDWDFQIPAFSKKYRLIVPDLRGHGNSASNTDFGVPVLTEDVFQLLTQLNISKASFIGFSMGGAIAFEMAYVHPQIVNKLIIVNSGPDFNNMGEIGKEMITIRTEFINTKGIKPLAEEIATKMFPETHQVDLRNEFANRCASNNPEVYLKTFLSLMEWGLAEKITTLTAPTLVVSSDMDYTPVAHKESYTSKMQNARLCIIKNSRHGVLMDQPKAFNEAVLNFLQHD</sequence>
<evidence type="ECO:0000313" key="2">
    <source>
        <dbReference type="EMBL" id="MFD2892455.1"/>
    </source>
</evidence>
<dbReference type="InterPro" id="IPR000073">
    <property type="entry name" value="AB_hydrolase_1"/>
</dbReference>
<dbReference type="SUPFAM" id="SSF53474">
    <property type="entry name" value="alpha/beta-Hydrolases"/>
    <property type="match status" value="1"/>
</dbReference>
<proteinExistence type="predicted"/>
<comment type="caution">
    <text evidence="2">The sequence shown here is derived from an EMBL/GenBank/DDBJ whole genome shotgun (WGS) entry which is preliminary data.</text>
</comment>
<dbReference type="EMBL" id="JBHUPC010000013">
    <property type="protein sequence ID" value="MFD2892455.1"/>
    <property type="molecule type" value="Genomic_DNA"/>
</dbReference>
<dbReference type="InterPro" id="IPR029058">
    <property type="entry name" value="AB_hydrolase_fold"/>
</dbReference>
<feature type="domain" description="AB hydrolase-1" evidence="1">
    <location>
        <begin position="21"/>
        <end position="243"/>
    </location>
</feature>
<evidence type="ECO:0000259" key="1">
    <source>
        <dbReference type="Pfam" id="PF00561"/>
    </source>
</evidence>
<dbReference type="RefSeq" id="WP_379812120.1">
    <property type="nucleotide sequence ID" value="NZ_JBHUPC010000013.1"/>
</dbReference>
<dbReference type="Proteomes" id="UP001597534">
    <property type="component" value="Unassembled WGS sequence"/>
</dbReference>
<dbReference type="Gene3D" id="3.40.50.1820">
    <property type="entry name" value="alpha/beta hydrolase"/>
    <property type="match status" value="1"/>
</dbReference>
<keyword evidence="2" id="KW-0378">Hydrolase</keyword>
<gene>
    <name evidence="2" type="ORF">ACFS5J_10570</name>
</gene>
<organism evidence="2 3">
    <name type="scientific">Flavobacterium chuncheonense</name>
    <dbReference type="NCBI Taxonomy" id="2026653"/>
    <lineage>
        <taxon>Bacteria</taxon>
        <taxon>Pseudomonadati</taxon>
        <taxon>Bacteroidota</taxon>
        <taxon>Flavobacteriia</taxon>
        <taxon>Flavobacteriales</taxon>
        <taxon>Flavobacteriaceae</taxon>
        <taxon>Flavobacterium</taxon>
    </lineage>
</organism>
<dbReference type="PRINTS" id="PR00111">
    <property type="entry name" value="ABHYDROLASE"/>
</dbReference>
<dbReference type="InterPro" id="IPR050266">
    <property type="entry name" value="AB_hydrolase_sf"/>
</dbReference>
<accession>A0ABW5YNA7</accession>
<name>A0ABW5YNA7_9FLAO</name>
<dbReference type="GO" id="GO:0016787">
    <property type="term" value="F:hydrolase activity"/>
    <property type="evidence" value="ECO:0007669"/>
    <property type="project" value="UniProtKB-KW"/>
</dbReference>
<dbReference type="Pfam" id="PF00561">
    <property type="entry name" value="Abhydrolase_1"/>
    <property type="match status" value="1"/>
</dbReference>
<keyword evidence="3" id="KW-1185">Reference proteome</keyword>